<dbReference type="FunFam" id="3.30.40.10:FF:000132">
    <property type="entry name" value="G2/M phase-specific E3 ubiquitin-protein ligase"/>
    <property type="match status" value="1"/>
</dbReference>
<dbReference type="OrthoDB" id="2384350at2759"/>
<evidence type="ECO:0000256" key="4">
    <source>
        <dbReference type="ARBA" id="ARBA00022723"/>
    </source>
</evidence>
<evidence type="ECO:0000256" key="5">
    <source>
        <dbReference type="ARBA" id="ARBA00022771"/>
    </source>
</evidence>
<keyword evidence="5" id="KW-0863">Zinc-finger</keyword>
<dbReference type="PANTHER" id="PTHR12420">
    <property type="entry name" value="PHD FINGER PROTEIN"/>
    <property type="match status" value="1"/>
</dbReference>
<dbReference type="InterPro" id="IPR051188">
    <property type="entry name" value="PHD-type_Zinc_Finger"/>
</dbReference>
<sequence length="626" mass="71768">SLKGNGVNMSDSSPAATVDLPCMLCGRKDDCIEKYGEKKTYKEHSLTLHYYCLLLSSGIWQRGKDDEGIYGFLISDIKKELNRARKLKCYVCKGNGASIGCVAPRCKRGYHFPCGMEKQCIFQFMDIFSSYCWEHRPVQKLLTTQSNEHSSCTICLENVEQVPSYHVLRGPCCKTSWYHRDCLQHQALSAGLFFFRCTVCNDRDIFQKEMLRMGIHIPERDASWELEENAFQELLVRHQRCDVRKCLCRNGRDYNVPESKWEIVRCQCCGSSGTHIACSTVAQVNQAWECAECRTYSCSPVKRSRITSVKWSETLDNSGLDAEQPSPKCRRRSRKSFLLKHVQIQRPVSDILQDLKSQINKPRFTIEVQSKSLLNSSLRCFRRMCFSPCNTLQIKVIDERRLPDLSLVNYFKLLLDAIQNSNLFEGSESKTLSLNMNALNEDLYYEAGRMVAVALVHGGPAPSFFSRTLFYCLIYDSHHVQPILEDVADPLILQAIVKIQSCQRISQLKAITAHYLDYLQNTGTLPLVQTLSDKSILVKNILAYHVIHRVQQPLERFKEGLKTLGVLENIQKYPTAFWSVLCMKPEKLTAKALSDVFTITYHRSFRQAQQNNAIRHWEAYLGDTEG</sequence>
<dbReference type="AlphaFoldDB" id="A0A8J6K6G9"/>
<keyword evidence="11" id="KW-1185">Reference proteome</keyword>
<organism evidence="10 11">
    <name type="scientific">Eleutherodactylus coqui</name>
    <name type="common">Puerto Rican coqui</name>
    <dbReference type="NCBI Taxonomy" id="57060"/>
    <lineage>
        <taxon>Eukaryota</taxon>
        <taxon>Metazoa</taxon>
        <taxon>Chordata</taxon>
        <taxon>Craniata</taxon>
        <taxon>Vertebrata</taxon>
        <taxon>Euteleostomi</taxon>
        <taxon>Amphibia</taxon>
        <taxon>Batrachia</taxon>
        <taxon>Anura</taxon>
        <taxon>Neobatrachia</taxon>
        <taxon>Hyloidea</taxon>
        <taxon>Eleutherodactylidae</taxon>
        <taxon>Eleutherodactylinae</taxon>
        <taxon>Eleutherodactylus</taxon>
        <taxon>Eleutherodactylus</taxon>
    </lineage>
</organism>
<dbReference type="InterPro" id="IPR011011">
    <property type="entry name" value="Znf_FYVE_PHD"/>
</dbReference>
<evidence type="ECO:0000256" key="3">
    <source>
        <dbReference type="ARBA" id="ARBA00022679"/>
    </source>
</evidence>
<dbReference type="SUPFAM" id="SSF57903">
    <property type="entry name" value="FYVE/PHD zinc finger"/>
    <property type="match status" value="1"/>
</dbReference>
<dbReference type="CDD" id="cd15669">
    <property type="entry name" value="ePHD_PHF7_G2E3_like"/>
    <property type="match status" value="1"/>
</dbReference>
<dbReference type="SMART" id="SM00249">
    <property type="entry name" value="PHD"/>
    <property type="match status" value="3"/>
</dbReference>
<feature type="non-terminal residue" evidence="10">
    <location>
        <position position="1"/>
    </location>
</feature>
<dbReference type="InterPro" id="IPR059102">
    <property type="entry name" value="PHD_PHF7/G2E3-like"/>
</dbReference>
<comment type="pathway">
    <text evidence="2">Protein modification; protein ubiquitination.</text>
</comment>
<evidence type="ECO:0000256" key="6">
    <source>
        <dbReference type="ARBA" id="ARBA00022786"/>
    </source>
</evidence>
<comment type="caution">
    <text evidence="10">The sequence shown here is derived from an EMBL/GenBank/DDBJ whole genome shotgun (WGS) entry which is preliminary data.</text>
</comment>
<dbReference type="GO" id="GO:0004842">
    <property type="term" value="F:ubiquitin-protein transferase activity"/>
    <property type="evidence" value="ECO:0007669"/>
    <property type="project" value="InterPro"/>
</dbReference>
<comment type="subcellular location">
    <subcellularLocation>
        <location evidence="1">Nucleus</location>
    </subcellularLocation>
</comment>
<keyword evidence="6" id="KW-0833">Ubl conjugation pathway</keyword>
<name>A0A8J6K6G9_ELECQ</name>
<evidence type="ECO:0000313" key="11">
    <source>
        <dbReference type="Proteomes" id="UP000770717"/>
    </source>
</evidence>
<evidence type="ECO:0000313" key="10">
    <source>
        <dbReference type="EMBL" id="KAG9480951.1"/>
    </source>
</evidence>
<keyword evidence="7" id="KW-0862">Zinc</keyword>
<accession>A0A8J6K6G9</accession>
<dbReference type="InterPro" id="IPR001965">
    <property type="entry name" value="Znf_PHD"/>
</dbReference>
<reference evidence="10" key="1">
    <citation type="thesis" date="2020" institute="ProQuest LLC" country="789 East Eisenhower Parkway, Ann Arbor, MI, USA">
        <title>Comparative Genomics and Chromosome Evolution.</title>
        <authorList>
            <person name="Mudd A.B."/>
        </authorList>
    </citation>
    <scope>NUCLEOTIDE SEQUENCE</scope>
    <source>
        <strain evidence="10">HN-11 Male</strain>
        <tissue evidence="10">Kidney and liver</tissue>
    </source>
</reference>
<dbReference type="GO" id="GO:0008270">
    <property type="term" value="F:zinc ion binding"/>
    <property type="evidence" value="ECO:0007669"/>
    <property type="project" value="UniProtKB-KW"/>
</dbReference>
<dbReference type="InterPro" id="IPR042013">
    <property type="entry name" value="PHF7/G2E3_ePHD"/>
</dbReference>
<dbReference type="GO" id="GO:0005634">
    <property type="term" value="C:nucleus"/>
    <property type="evidence" value="ECO:0007669"/>
    <property type="project" value="UniProtKB-SubCell"/>
</dbReference>
<keyword evidence="4" id="KW-0479">Metal-binding</keyword>
<evidence type="ECO:0000256" key="1">
    <source>
        <dbReference type="ARBA" id="ARBA00004123"/>
    </source>
</evidence>
<feature type="domain" description="PHD-type" evidence="9">
    <location>
        <begin position="19"/>
        <end position="136"/>
    </location>
</feature>
<dbReference type="InterPro" id="IPR013083">
    <property type="entry name" value="Znf_RING/FYVE/PHD"/>
</dbReference>
<evidence type="ECO:0000256" key="2">
    <source>
        <dbReference type="ARBA" id="ARBA00004906"/>
    </source>
</evidence>
<protein>
    <recommendedName>
        <fullName evidence="9">PHD-type domain-containing protein</fullName>
    </recommendedName>
</protein>
<dbReference type="Gene3D" id="3.30.40.10">
    <property type="entry name" value="Zinc/RING finger domain, C3HC4 (zinc finger)"/>
    <property type="match status" value="2"/>
</dbReference>
<keyword evidence="8" id="KW-0539">Nucleus</keyword>
<dbReference type="CDD" id="cd15496">
    <property type="entry name" value="PHD_PHF7_G2E3_like"/>
    <property type="match status" value="1"/>
</dbReference>
<dbReference type="Pfam" id="PF26054">
    <property type="entry name" value="PHD_G2E3"/>
    <property type="match status" value="1"/>
</dbReference>
<evidence type="ECO:0000259" key="9">
    <source>
        <dbReference type="PROSITE" id="PS51805"/>
    </source>
</evidence>
<evidence type="ECO:0000256" key="8">
    <source>
        <dbReference type="ARBA" id="ARBA00023242"/>
    </source>
</evidence>
<dbReference type="InterPro" id="IPR035983">
    <property type="entry name" value="Hect_E3_ubiquitin_ligase"/>
</dbReference>
<gene>
    <name evidence="10" type="ORF">GDO78_010294</name>
</gene>
<dbReference type="Proteomes" id="UP000770717">
    <property type="component" value="Unassembled WGS sequence"/>
</dbReference>
<dbReference type="PANTHER" id="PTHR12420:SF42">
    <property type="entry name" value="G2_M PHASE-SPECIFIC E3 UBIQUITIN-PROTEIN LIGASE"/>
    <property type="match status" value="1"/>
</dbReference>
<dbReference type="InterPro" id="IPR034732">
    <property type="entry name" value="EPHD"/>
</dbReference>
<dbReference type="EMBL" id="WNTK01000006">
    <property type="protein sequence ID" value="KAG9480951.1"/>
    <property type="molecule type" value="Genomic_DNA"/>
</dbReference>
<proteinExistence type="predicted"/>
<evidence type="ECO:0000256" key="7">
    <source>
        <dbReference type="ARBA" id="ARBA00022833"/>
    </source>
</evidence>
<keyword evidence="3" id="KW-0808">Transferase</keyword>
<dbReference type="PROSITE" id="PS51805">
    <property type="entry name" value="EPHD"/>
    <property type="match status" value="1"/>
</dbReference>
<dbReference type="Gene3D" id="3.90.1750.10">
    <property type="entry name" value="Hect, E3 ligase catalytic domains"/>
    <property type="match status" value="1"/>
</dbReference>
<dbReference type="SUPFAM" id="SSF56204">
    <property type="entry name" value="Hect, E3 ligase catalytic domain"/>
    <property type="match status" value="1"/>
</dbReference>
<dbReference type="Pfam" id="PF13771">
    <property type="entry name" value="zf-HC5HC2H"/>
    <property type="match status" value="1"/>
</dbReference>